<dbReference type="InterPro" id="IPR016181">
    <property type="entry name" value="Acyl_CoA_acyltransferase"/>
</dbReference>
<sequence>MARRGRHADVDRVVAEALETKARESGVIGGEWVLFRPAGPAVDASAVERLPGETLVTTTEIVDLSAGAAAAYARIGRRERESIASARARGLACAEEPEALDETYALYVAQARAWRGHRPKPLPLLRRLLAGDLPAARLFTVRDSRGLLAGALALVGEREWLVWWSGSHPEARRKQAFASLLWSVGESAARAGAWRMNVGGDAGRGGIAAFKKSLGAAPLPVPIRWLGSDHASWWGRVVASVQRRMRAGRWRGAPA</sequence>
<reference evidence="2 3" key="1">
    <citation type="journal article" date="2019" name="Nat. Microbiol.">
        <title>Mediterranean grassland soil C-N compound turnover is dependent on rainfall and depth, and is mediated by genomically divergent microorganisms.</title>
        <authorList>
            <person name="Diamond S."/>
            <person name="Andeer P.F."/>
            <person name="Li Z."/>
            <person name="Crits-Christoph A."/>
            <person name="Burstein D."/>
            <person name="Anantharaman K."/>
            <person name="Lane K.R."/>
            <person name="Thomas B.C."/>
            <person name="Pan C."/>
            <person name="Northen T.R."/>
            <person name="Banfield J.F."/>
        </authorList>
    </citation>
    <scope>NUCLEOTIDE SEQUENCE [LARGE SCALE GENOMIC DNA]</scope>
    <source>
        <strain evidence="2">WS_10</strain>
    </source>
</reference>
<dbReference type="Gene3D" id="3.40.630.30">
    <property type="match status" value="1"/>
</dbReference>
<keyword evidence="2" id="KW-0808">Transferase</keyword>
<proteinExistence type="predicted"/>
<dbReference type="Proteomes" id="UP000319836">
    <property type="component" value="Unassembled WGS sequence"/>
</dbReference>
<protein>
    <submittedName>
        <fullName evidence="2">GNAT family N-acetyltransferase</fullName>
    </submittedName>
</protein>
<comment type="caution">
    <text evidence="2">The sequence shown here is derived from an EMBL/GenBank/DDBJ whole genome shotgun (WGS) entry which is preliminary data.</text>
</comment>
<organism evidence="2 3">
    <name type="scientific">Eiseniibacteriota bacterium</name>
    <dbReference type="NCBI Taxonomy" id="2212470"/>
    <lineage>
        <taxon>Bacteria</taxon>
        <taxon>Candidatus Eiseniibacteriota</taxon>
    </lineage>
</organism>
<accession>A0A538TWV7</accession>
<dbReference type="Pfam" id="PF13480">
    <property type="entry name" value="Acetyltransf_6"/>
    <property type="match status" value="1"/>
</dbReference>
<evidence type="ECO:0000313" key="3">
    <source>
        <dbReference type="Proteomes" id="UP000319836"/>
    </source>
</evidence>
<dbReference type="GO" id="GO:0016740">
    <property type="term" value="F:transferase activity"/>
    <property type="evidence" value="ECO:0007669"/>
    <property type="project" value="UniProtKB-KW"/>
</dbReference>
<dbReference type="SUPFAM" id="SSF55729">
    <property type="entry name" value="Acyl-CoA N-acyltransferases (Nat)"/>
    <property type="match status" value="1"/>
</dbReference>
<gene>
    <name evidence="2" type="ORF">E6K80_14625</name>
</gene>
<dbReference type="AlphaFoldDB" id="A0A538TWV7"/>
<evidence type="ECO:0000259" key="1">
    <source>
        <dbReference type="Pfam" id="PF13480"/>
    </source>
</evidence>
<feature type="domain" description="BioF2-like acetyltransferase" evidence="1">
    <location>
        <begin position="77"/>
        <end position="201"/>
    </location>
</feature>
<name>A0A538TWV7_UNCEI</name>
<dbReference type="InterPro" id="IPR038740">
    <property type="entry name" value="BioF2-like_GNAT_dom"/>
</dbReference>
<evidence type="ECO:0000313" key="2">
    <source>
        <dbReference type="EMBL" id="TMQ68105.1"/>
    </source>
</evidence>
<dbReference type="EMBL" id="VBPA01000417">
    <property type="protein sequence ID" value="TMQ68105.1"/>
    <property type="molecule type" value="Genomic_DNA"/>
</dbReference>